<dbReference type="Proteomes" id="UP001230188">
    <property type="component" value="Unassembled WGS sequence"/>
</dbReference>
<dbReference type="Pfam" id="PF02953">
    <property type="entry name" value="zf-Tim10_DDP"/>
    <property type="match status" value="1"/>
</dbReference>
<evidence type="ECO:0000256" key="1">
    <source>
        <dbReference type="ARBA" id="ARBA00006720"/>
    </source>
</evidence>
<dbReference type="GO" id="GO:0015031">
    <property type="term" value="P:protein transport"/>
    <property type="evidence" value="ECO:0007669"/>
    <property type="project" value="UniProtKB-KW"/>
</dbReference>
<dbReference type="EMBL" id="JAQMWT010000466">
    <property type="protein sequence ID" value="KAJ8600929.1"/>
    <property type="molecule type" value="Genomic_DNA"/>
</dbReference>
<keyword evidence="7 9" id="KW-0496">Mitochondrion</keyword>
<comment type="domain">
    <text evidence="9">The twin CX3C motif contains 4 conserved Cys residues that form 2 disulfide bonds in the mitochondrial intermembrane space.</text>
</comment>
<evidence type="ECO:0000256" key="4">
    <source>
        <dbReference type="ARBA" id="ARBA00022833"/>
    </source>
</evidence>
<keyword evidence="2 9" id="KW-0813">Transport</keyword>
<keyword evidence="8 9" id="KW-1015">Disulfide bond</keyword>
<keyword evidence="4" id="KW-0862">Zinc</keyword>
<comment type="function">
    <text evidence="9">Mitochondrial intermembrane chaperone that participates in the import and insertion of some multi-pass transmembrane proteins into the mitochondrial inner membrane. Also required for the transfer of beta-barrel precursors from the TOM complex to the sorting and assembly machinery (SAM complex) of the outer membrane. Acts as a chaperone-like protein that protects the hydrophobic precursors from aggregation and guide them through the mitochondrial intermembrane space.</text>
</comment>
<keyword evidence="3" id="KW-0479">Metal-binding</keyword>
<dbReference type="GO" id="GO:0045039">
    <property type="term" value="P:protein insertion into mitochondrial inner membrane"/>
    <property type="evidence" value="ECO:0007669"/>
    <property type="project" value="TreeGrafter"/>
</dbReference>
<dbReference type="GO" id="GO:0046872">
    <property type="term" value="F:metal ion binding"/>
    <property type="evidence" value="ECO:0007669"/>
    <property type="project" value="UniProtKB-KW"/>
</dbReference>
<dbReference type="InterPro" id="IPR004217">
    <property type="entry name" value="Tim10-like"/>
</dbReference>
<evidence type="ECO:0000313" key="11">
    <source>
        <dbReference type="EMBL" id="KAJ8600929.1"/>
    </source>
</evidence>
<comment type="caution">
    <text evidence="11">The sequence shown here is derived from an EMBL/GenBank/DDBJ whole genome shotgun (WGS) entry which is preliminary data.</text>
</comment>
<comment type="subunit">
    <text evidence="9">Heterohexamer.</text>
</comment>
<comment type="subcellular location">
    <subcellularLocation>
        <location evidence="9">Mitochondrion inner membrane</location>
        <topology evidence="9">Peripheral membrane protein</topology>
        <orientation evidence="9">Intermembrane side</orientation>
    </subcellularLocation>
</comment>
<evidence type="ECO:0000256" key="8">
    <source>
        <dbReference type="ARBA" id="ARBA00023157"/>
    </source>
</evidence>
<evidence type="ECO:0000256" key="3">
    <source>
        <dbReference type="ARBA" id="ARBA00022723"/>
    </source>
</evidence>
<evidence type="ECO:0000313" key="12">
    <source>
        <dbReference type="Proteomes" id="UP001230188"/>
    </source>
</evidence>
<evidence type="ECO:0000256" key="2">
    <source>
        <dbReference type="ARBA" id="ARBA00022448"/>
    </source>
</evidence>
<evidence type="ECO:0000256" key="9">
    <source>
        <dbReference type="RuleBase" id="RU367043"/>
    </source>
</evidence>
<comment type="similarity">
    <text evidence="1 9">Belongs to the small Tim family.</text>
</comment>
<dbReference type="PANTHER" id="PTHR11038:SF16">
    <property type="entry name" value="MITOCHONDRIAL IMPORT INNER MEMBRANE TRANSLOCASE SUBUNIT TIM10"/>
    <property type="match status" value="1"/>
</dbReference>
<dbReference type="Gene3D" id="1.10.287.810">
    <property type="entry name" value="Mitochondrial import inner membrane translocase subunit tim13 like domains"/>
    <property type="match status" value="1"/>
</dbReference>
<feature type="domain" description="Tim10-like" evidence="10">
    <location>
        <begin position="19"/>
        <end position="78"/>
    </location>
</feature>
<evidence type="ECO:0000256" key="6">
    <source>
        <dbReference type="ARBA" id="ARBA00023010"/>
    </source>
</evidence>
<dbReference type="InterPro" id="IPR035427">
    <property type="entry name" value="Tim10-like_dom_sf"/>
</dbReference>
<dbReference type="SUPFAM" id="SSF144122">
    <property type="entry name" value="Tim10-like"/>
    <property type="match status" value="1"/>
</dbReference>
<sequence>MASWFGGSAPQPSGPSQLEAAKIEMEMMTDLFNKMSATCHRKCVAKHDQTDLNIGEMSCVDRCVSKYLEAHSKVGDVLKKVEEQMKAQQAAQQQIAAKLS</sequence>
<keyword evidence="12" id="KW-1185">Reference proteome</keyword>
<proteinExistence type="inferred from homology"/>
<keyword evidence="5 9" id="KW-0653">Protein transport</keyword>
<dbReference type="PANTHER" id="PTHR11038">
    <property type="entry name" value="MITOCHONDRIAL IMPORT INNER MEMBRANE TRANSLOCASE SUBUNIT TIM10"/>
    <property type="match status" value="1"/>
</dbReference>
<evidence type="ECO:0000256" key="7">
    <source>
        <dbReference type="ARBA" id="ARBA00023128"/>
    </source>
</evidence>
<keyword evidence="9" id="KW-0472">Membrane</keyword>
<keyword evidence="6 9" id="KW-0811">Translocation</keyword>
<gene>
    <name evidence="11" type="ORF">CTAYLR_005052</name>
</gene>
<dbReference type="GO" id="GO:0005743">
    <property type="term" value="C:mitochondrial inner membrane"/>
    <property type="evidence" value="ECO:0007669"/>
    <property type="project" value="UniProtKB-SubCell"/>
</dbReference>
<reference evidence="11" key="1">
    <citation type="submission" date="2023-01" db="EMBL/GenBank/DDBJ databases">
        <title>Metagenome sequencing of chrysophaentin producing Chrysophaeum taylorii.</title>
        <authorList>
            <person name="Davison J."/>
            <person name="Bewley C."/>
        </authorList>
    </citation>
    <scope>NUCLEOTIDE SEQUENCE</scope>
    <source>
        <strain evidence="11">NIES-1699</strain>
    </source>
</reference>
<dbReference type="AlphaFoldDB" id="A0AAD7XJY2"/>
<name>A0AAD7XJY2_9STRA</name>
<keyword evidence="9" id="KW-0143">Chaperone</keyword>
<evidence type="ECO:0000256" key="5">
    <source>
        <dbReference type="ARBA" id="ARBA00022927"/>
    </source>
</evidence>
<organism evidence="11 12">
    <name type="scientific">Chrysophaeum taylorii</name>
    <dbReference type="NCBI Taxonomy" id="2483200"/>
    <lineage>
        <taxon>Eukaryota</taxon>
        <taxon>Sar</taxon>
        <taxon>Stramenopiles</taxon>
        <taxon>Ochrophyta</taxon>
        <taxon>Pelagophyceae</taxon>
        <taxon>Pelagomonadales</taxon>
        <taxon>Pelagomonadaceae</taxon>
        <taxon>Chrysophaeum</taxon>
    </lineage>
</organism>
<keyword evidence="9" id="KW-0999">Mitochondrion inner membrane</keyword>
<accession>A0AAD7XJY2</accession>
<protein>
    <recommendedName>
        <fullName evidence="9">Mitochondrial import inner membrane translocase subunit</fullName>
    </recommendedName>
</protein>
<evidence type="ECO:0000259" key="10">
    <source>
        <dbReference type="Pfam" id="PF02953"/>
    </source>
</evidence>